<gene>
    <name evidence="1" type="ORF">BIY23_01545</name>
</gene>
<reference evidence="1 2" key="1">
    <citation type="submission" date="2016-09" db="EMBL/GenBank/DDBJ databases">
        <title>Genomic evidence for plant-parasitic nematodes as the earliest Wolbachia hosts.</title>
        <authorList>
            <person name="Brown A.M."/>
            <person name="Wasala S.K."/>
            <person name="Howe D.K."/>
            <person name="Peetz A.B."/>
            <person name="Zasada I.A."/>
            <person name="Denver D.R."/>
        </authorList>
    </citation>
    <scope>NUCLEOTIDE SEQUENCE [LARGE SCALE GENOMIC DNA]</scope>
    <source>
        <strain evidence="2">wPpe</strain>
    </source>
</reference>
<comment type="caution">
    <text evidence="1">The sequence shown here is derived from an EMBL/GenBank/DDBJ whole genome shotgun (WGS) entry which is preliminary data.</text>
</comment>
<evidence type="ECO:0000313" key="2">
    <source>
        <dbReference type="Proteomes" id="UP000175679"/>
    </source>
</evidence>
<dbReference type="RefSeq" id="WP_070064794.1">
    <property type="nucleotide sequence ID" value="NZ_MJMG01000001.1"/>
</dbReference>
<keyword evidence="2" id="KW-1185">Reference proteome</keyword>
<dbReference type="EMBL" id="MJMG01000001">
    <property type="protein sequence ID" value="OEY87144.1"/>
    <property type="molecule type" value="Genomic_DNA"/>
</dbReference>
<dbReference type="AlphaFoldDB" id="A0A1E7QLP8"/>
<name>A0A1E7QLP8_WOLPI</name>
<protein>
    <submittedName>
        <fullName evidence="1">Uncharacterized protein</fullName>
    </submittedName>
</protein>
<organism evidence="1 2">
    <name type="scientific">Wolbachia pipientis</name>
    <dbReference type="NCBI Taxonomy" id="955"/>
    <lineage>
        <taxon>Bacteria</taxon>
        <taxon>Pseudomonadati</taxon>
        <taxon>Pseudomonadota</taxon>
        <taxon>Alphaproteobacteria</taxon>
        <taxon>Rickettsiales</taxon>
        <taxon>Anaplasmataceae</taxon>
        <taxon>Wolbachieae</taxon>
        <taxon>Wolbachia</taxon>
    </lineage>
</organism>
<accession>A0A1E7QLP8</accession>
<sequence>MLLAFSIDLSNANINATRDCLIKESNKLIAYIIKEMPSLNRYIVPTHYLIYFDIKKEFTESLLFRGIVRYTLKNYQEAI</sequence>
<proteinExistence type="predicted"/>
<evidence type="ECO:0000313" key="1">
    <source>
        <dbReference type="EMBL" id="OEY87144.1"/>
    </source>
</evidence>
<dbReference type="Proteomes" id="UP000175679">
    <property type="component" value="Unassembled WGS sequence"/>
</dbReference>